<dbReference type="SUPFAM" id="SSF53098">
    <property type="entry name" value="Ribonuclease H-like"/>
    <property type="match status" value="1"/>
</dbReference>
<sequence length="92" mass="10209">PQVIPAVTGTGKQHTIFSNSQGSMASQSNTYSTMASNLTSNAVKAACWSACIKQKFRIPYHPQSQRVSRIHESKNLKKSYGRSENKLEHLKT</sequence>
<feature type="compositionally biased region" description="Polar residues" evidence="1">
    <location>
        <begin position="10"/>
        <end position="27"/>
    </location>
</feature>
<proteinExistence type="predicted"/>
<feature type="region of interest" description="Disordered" evidence="1">
    <location>
        <begin position="1"/>
        <end position="27"/>
    </location>
</feature>
<organism evidence="2">
    <name type="scientific">Human immunodeficiency virus type 1</name>
    <name type="common">HIV-1</name>
    <dbReference type="NCBI Taxonomy" id="11676"/>
    <lineage>
        <taxon>Viruses</taxon>
        <taxon>Riboviria</taxon>
        <taxon>Pararnavirae</taxon>
        <taxon>Artverviricota</taxon>
        <taxon>Revtraviricetes</taxon>
        <taxon>Ortervirales</taxon>
        <taxon>Retroviridae</taxon>
        <taxon>Orthoretrovirinae</taxon>
        <taxon>Lentivirus</taxon>
        <taxon>Lentivirus humimdef1</taxon>
    </lineage>
</organism>
<evidence type="ECO:0000256" key="1">
    <source>
        <dbReference type="SAM" id="MobiDB-lite"/>
    </source>
</evidence>
<feature type="compositionally biased region" description="Basic and acidic residues" evidence="1">
    <location>
        <begin position="69"/>
        <end position="92"/>
    </location>
</feature>
<feature type="non-terminal residue" evidence="2">
    <location>
        <position position="1"/>
    </location>
</feature>
<feature type="region of interest" description="Disordered" evidence="1">
    <location>
        <begin position="62"/>
        <end position="92"/>
    </location>
</feature>
<name>Q3S8K5_HV1</name>
<gene>
    <name evidence="2" type="primary">pol</name>
</gene>
<protein>
    <submittedName>
        <fullName evidence="2">Integrase</fullName>
    </submittedName>
</protein>
<reference evidence="2" key="1">
    <citation type="submission" date="2005-07" db="EMBL/GenBank/DDBJ databases">
        <title>Genetic Diversity of HIV-1 in Northern Kenya.</title>
        <authorList>
            <person name="Khamadi S.A."/>
            <person name="Ochieng W."/>
            <person name="Lihana R.W."/>
            <person name="Kiptoo M.K."/>
            <person name="Kinyua J.G."/>
            <person name="Lagat N."/>
            <person name="Muriuki J."/>
            <person name="Mwangi J."/>
            <person name="Pelle R."/>
            <person name="Muigai A."/>
            <person name="Carter J."/>
            <person name="Yamada R."/>
            <person name="Mpoke S."/>
        </authorList>
    </citation>
    <scope>NUCLEOTIDE SEQUENCE</scope>
    <source>
        <strain evidence="2">MYDH058</strain>
    </source>
</reference>
<accession>Q3S8K5</accession>
<evidence type="ECO:0000313" key="2">
    <source>
        <dbReference type="EMBL" id="AAZ94964.1"/>
    </source>
</evidence>
<dbReference type="EMBL" id="DQ149268">
    <property type="protein sequence ID" value="AAZ94964.1"/>
    <property type="molecule type" value="Genomic_DNA"/>
</dbReference>
<dbReference type="InterPro" id="IPR012337">
    <property type="entry name" value="RNaseH-like_sf"/>
</dbReference>
<feature type="non-terminal residue" evidence="2">
    <location>
        <position position="92"/>
    </location>
</feature>
<organismHost>
    <name type="scientific">Homo sapiens</name>
    <name type="common">Human</name>
    <dbReference type="NCBI Taxonomy" id="9606"/>
</organismHost>